<evidence type="ECO:0000256" key="5">
    <source>
        <dbReference type="ARBA" id="ARBA00023237"/>
    </source>
</evidence>
<dbReference type="Proteomes" id="UP000032900">
    <property type="component" value="Unassembled WGS sequence"/>
</dbReference>
<keyword evidence="3" id="KW-0732">Signal</keyword>
<sequence length="740" mass="85721">MSRVEIKDDARDVSRDDLKSYLRQQENLRIIGFWKLYLGIYNLSGKDTSKGINRWLRNIGEEPVIFDSTLVDRSVEQMGLFMRNRGYYLSQVKDTTWYPAQKKARVAYHIVSGPRYRLNDVFYRIEDKGLENLVLNDTTNSVLRSGRGFTSELHNQERDRITDLLKDNGYYNFSKAYVYFLADSTIGRHRINDTLVIMRPPENVPGRAANGNHAQYTIRNVYFQVDMDPQDISFSETEEGLSADTLMYDGVYILYDKALEFKPDVLTNSNYIVPGDLYQASLVERTQSLLSGLRIFKYINIRFRDVDGQVDEEGRFLLDCVIQVLPGKYQSYSVEVEGTNSSGNLGAAGNFKYQHKNIFRGAELFTLNTRLARQNQFVIRGGDGEQFNTVEMGADASVVFPKFFMPFRIEKFRQRYNPKTTIAVAYNYQRRPDYTRTIANARLGYTWRSSRYSSHSLYPLDFNLVNIPTVSSAFWEYIERNPFLRYTYEDHLIANLNYSYIYNQQQLGGGARDFWFFRFTAESAGNTLDLLAPLWNSGQETDYSTILGIRYAQYFKTDIDLRYHNAIGRFHSITYRFFGGIGIPYGNLNVLPFEKRYFSGGANSIRAWPVRAIGPGTFKDESATFYNQTADIKLEMNVEYRFPLFWLLEGALFVDAGNIWGLREDVSPEGGLFEWDTFYKQLAVGTGFGTRLDFNYFIFRIDTGLKLHDPSAIAGEKWIPFNRKYSWEDVAFNFAIGYPF</sequence>
<gene>
    <name evidence="7" type="ORF">JCM15548_11790</name>
</gene>
<keyword evidence="2" id="KW-0812">Transmembrane</keyword>
<name>A0A0E9LWA2_9BACT</name>
<dbReference type="STRING" id="1236989.JCM15548_11790"/>
<keyword evidence="8" id="KW-1185">Reference proteome</keyword>
<reference evidence="7 8" key="1">
    <citation type="journal article" date="2015" name="Microbes Environ.">
        <title>Distribution and evolution of nitrogen fixation genes in the phylum bacteroidetes.</title>
        <authorList>
            <person name="Inoue J."/>
            <person name="Oshima K."/>
            <person name="Suda W."/>
            <person name="Sakamoto M."/>
            <person name="Iino T."/>
            <person name="Noda S."/>
            <person name="Hongoh Y."/>
            <person name="Hattori M."/>
            <person name="Ohkuma M."/>
        </authorList>
    </citation>
    <scope>NUCLEOTIDE SEQUENCE [LARGE SCALE GENOMIC DNA]</scope>
    <source>
        <strain evidence="7">JCM 15548</strain>
    </source>
</reference>
<proteinExistence type="predicted"/>
<comment type="subcellular location">
    <subcellularLocation>
        <location evidence="1">Membrane</location>
    </subcellularLocation>
</comment>
<dbReference type="PANTHER" id="PTHR12815:SF47">
    <property type="entry name" value="TRANSLOCATION AND ASSEMBLY MODULE SUBUNIT TAMA"/>
    <property type="match status" value="1"/>
</dbReference>
<dbReference type="Gene3D" id="2.40.160.50">
    <property type="entry name" value="membrane protein fhac: a member of the omp85/tpsb transporter family"/>
    <property type="match status" value="1"/>
</dbReference>
<dbReference type="Pfam" id="PF01103">
    <property type="entry name" value="Omp85"/>
    <property type="match status" value="1"/>
</dbReference>
<evidence type="ECO:0000256" key="4">
    <source>
        <dbReference type="ARBA" id="ARBA00023136"/>
    </source>
</evidence>
<dbReference type="AlphaFoldDB" id="A0A0E9LWA2"/>
<evidence type="ECO:0000313" key="7">
    <source>
        <dbReference type="EMBL" id="GAO29588.1"/>
    </source>
</evidence>
<evidence type="ECO:0000313" key="8">
    <source>
        <dbReference type="Proteomes" id="UP000032900"/>
    </source>
</evidence>
<accession>A0A0E9LWA2</accession>
<dbReference type="InterPro" id="IPR039910">
    <property type="entry name" value="D15-like"/>
</dbReference>
<keyword evidence="4" id="KW-0472">Membrane</keyword>
<organism evidence="7 8">
    <name type="scientific">Geofilum rubicundum JCM 15548</name>
    <dbReference type="NCBI Taxonomy" id="1236989"/>
    <lineage>
        <taxon>Bacteria</taxon>
        <taxon>Pseudomonadati</taxon>
        <taxon>Bacteroidota</taxon>
        <taxon>Bacteroidia</taxon>
        <taxon>Marinilabiliales</taxon>
        <taxon>Marinilabiliaceae</taxon>
        <taxon>Geofilum</taxon>
    </lineage>
</organism>
<feature type="domain" description="Bacterial surface antigen (D15)" evidence="6">
    <location>
        <begin position="424"/>
        <end position="739"/>
    </location>
</feature>
<dbReference type="PANTHER" id="PTHR12815">
    <property type="entry name" value="SORTING AND ASSEMBLY MACHINERY SAMM50 PROTEIN FAMILY MEMBER"/>
    <property type="match status" value="1"/>
</dbReference>
<dbReference type="InterPro" id="IPR000184">
    <property type="entry name" value="Bac_surfAg_D15"/>
</dbReference>
<dbReference type="GO" id="GO:0019867">
    <property type="term" value="C:outer membrane"/>
    <property type="evidence" value="ECO:0007669"/>
    <property type="project" value="InterPro"/>
</dbReference>
<protein>
    <recommendedName>
        <fullName evidence="6">Bacterial surface antigen (D15) domain-containing protein</fullName>
    </recommendedName>
</protein>
<evidence type="ECO:0000256" key="3">
    <source>
        <dbReference type="ARBA" id="ARBA00022729"/>
    </source>
</evidence>
<comment type="caution">
    <text evidence="7">The sequence shown here is derived from an EMBL/GenBank/DDBJ whole genome shotgun (WGS) entry which is preliminary data.</text>
</comment>
<dbReference type="EMBL" id="BAZW01000010">
    <property type="protein sequence ID" value="GAO29588.1"/>
    <property type="molecule type" value="Genomic_DNA"/>
</dbReference>
<evidence type="ECO:0000256" key="2">
    <source>
        <dbReference type="ARBA" id="ARBA00022692"/>
    </source>
</evidence>
<evidence type="ECO:0000259" key="6">
    <source>
        <dbReference type="Pfam" id="PF01103"/>
    </source>
</evidence>
<keyword evidence="5" id="KW-0998">Cell outer membrane</keyword>
<evidence type="ECO:0000256" key="1">
    <source>
        <dbReference type="ARBA" id="ARBA00004370"/>
    </source>
</evidence>